<dbReference type="Proteomes" id="UP000694892">
    <property type="component" value="Chromosome 8S"/>
</dbReference>
<reference evidence="2" key="1">
    <citation type="journal article" date="2016" name="Nature">
        <title>Genome evolution in the allotetraploid frog Xenopus laevis.</title>
        <authorList>
            <person name="Session A.M."/>
            <person name="Uno Y."/>
            <person name="Kwon T."/>
            <person name="Chapman J.A."/>
            <person name="Toyoda A."/>
            <person name="Takahashi S."/>
            <person name="Fukui A."/>
            <person name="Hikosaka A."/>
            <person name="Suzuki A."/>
            <person name="Kondo M."/>
            <person name="van Heeringen S.J."/>
            <person name="Quigley I."/>
            <person name="Heinz S."/>
            <person name="Ogino H."/>
            <person name="Ochi H."/>
            <person name="Hellsten U."/>
            <person name="Lyons J.B."/>
            <person name="Simakov O."/>
            <person name="Putnam N."/>
            <person name="Stites J."/>
            <person name="Kuroki Y."/>
            <person name="Tanaka T."/>
            <person name="Michiue T."/>
            <person name="Watanabe M."/>
            <person name="Bogdanovic O."/>
            <person name="Lister R."/>
            <person name="Georgiou G."/>
            <person name="Paranjpe S.S."/>
            <person name="van Kruijsbergen I."/>
            <person name="Shu S."/>
            <person name="Carlson J."/>
            <person name="Kinoshita T."/>
            <person name="Ohta Y."/>
            <person name="Mawaribuchi S."/>
            <person name="Jenkins J."/>
            <person name="Grimwood J."/>
            <person name="Schmutz J."/>
            <person name="Mitros T."/>
            <person name="Mozaffari S.V."/>
            <person name="Suzuki Y."/>
            <person name="Haramoto Y."/>
            <person name="Yamamoto T.S."/>
            <person name="Takagi C."/>
            <person name="Heald R."/>
            <person name="Miller K."/>
            <person name="Haudenschild C."/>
            <person name="Kitzman J."/>
            <person name="Nakayama T."/>
            <person name="Izutsu Y."/>
            <person name="Robert J."/>
            <person name="Fortriede J."/>
            <person name="Burns K."/>
            <person name="Lotay V."/>
            <person name="Karimi K."/>
            <person name="Yasuoka Y."/>
            <person name="Dichmann D.S."/>
            <person name="Flajnik M.F."/>
            <person name="Houston D.W."/>
            <person name="Shendure J."/>
            <person name="DuPasquier L."/>
            <person name="Vize P.D."/>
            <person name="Zorn A.M."/>
            <person name="Ito M."/>
            <person name="Marcotte E.M."/>
            <person name="Wallingford J.B."/>
            <person name="Ito Y."/>
            <person name="Asashima M."/>
            <person name="Ueno N."/>
            <person name="Matsuda Y."/>
            <person name="Veenstra G.J."/>
            <person name="Fujiyama A."/>
            <person name="Harland R.M."/>
            <person name="Taira M."/>
            <person name="Rokhsar D.S."/>
        </authorList>
    </citation>
    <scope>NUCLEOTIDE SEQUENCE [LARGE SCALE GENOMIC DNA]</scope>
    <source>
        <strain evidence="2">J</strain>
    </source>
</reference>
<protein>
    <submittedName>
        <fullName evidence="1">Uncharacterized protein</fullName>
    </submittedName>
</protein>
<organism evidence="1 2">
    <name type="scientific">Xenopus laevis</name>
    <name type="common">African clawed frog</name>
    <dbReference type="NCBI Taxonomy" id="8355"/>
    <lineage>
        <taxon>Eukaryota</taxon>
        <taxon>Metazoa</taxon>
        <taxon>Chordata</taxon>
        <taxon>Craniata</taxon>
        <taxon>Vertebrata</taxon>
        <taxon>Euteleostomi</taxon>
        <taxon>Amphibia</taxon>
        <taxon>Batrachia</taxon>
        <taxon>Anura</taxon>
        <taxon>Pipoidea</taxon>
        <taxon>Pipidae</taxon>
        <taxon>Xenopodinae</taxon>
        <taxon>Xenopus</taxon>
        <taxon>Xenopus</taxon>
    </lineage>
</organism>
<evidence type="ECO:0000313" key="2">
    <source>
        <dbReference type="Proteomes" id="UP000694892"/>
    </source>
</evidence>
<evidence type="ECO:0000313" key="1">
    <source>
        <dbReference type="EMBL" id="OCT65813.1"/>
    </source>
</evidence>
<accession>A0A974C3F8</accession>
<name>A0A974C3F8_XENLA</name>
<proteinExistence type="predicted"/>
<sequence length="68" mass="7172">MMGPVYSGKAVIILQFVEGPCRACGEPAPPVQESGQGEGAVNITLDPVYSGKYKPRHLPASCKAYPPL</sequence>
<dbReference type="AlphaFoldDB" id="A0A974C3F8"/>
<gene>
    <name evidence="1" type="ORF">XELAEV_18042063mg</name>
</gene>
<dbReference type="EMBL" id="CM004481">
    <property type="protein sequence ID" value="OCT65813.1"/>
    <property type="molecule type" value="Genomic_DNA"/>
</dbReference>